<sequence>MTSLLPQHYEALKESVLIASGFNAINPCDCKVISNQIFVQTKFSISETTLKRIYGFAYSRFKPSLFTIDVMAKYCGYRGWEDFCQKQDTAVVKHPYNALYTWDNLKLNAGKITNSTLQVLRNKSGIPYDQTIKREFLNDHFNEFLNGDYTATVIAAPAGYGKTIGLCHWVEERIRLNTHGETNDAILFFSTSALMNVFLSSRDLNHWLLALLGYSPYEDVSALANTRDKKGGNFFLIIDDFDEYLYKPEQFKLLLNQLIDIFALYQAAPWFKLILTMRSATWINNKHELDNGNNKWLKSFIHNDSWATNTPLFSIQEIKELCLNINPAVKNLITADMANKLNHPLYFQFYYKKHKDDFSLNDLDHVCAYELISTFILNKVYLGQHSAEKILLLRGLVEQMDFGNGKFEVIKTNINGLIKQYAAAYNELISIGFIRELNNSTDLHYNTYIQFPNNDFLEYTIAKTLLHKNNFVFDAVLIQELNSQFANSTRKLPILKWCIIYTIKTGQQKSFEVLSQLQLSLNEKSDLIIFIGDLLQKEYASADNPEELIQYFKQDCSPQLFKYFFGLEFINVVYNKTLDSLLKFGLSNRKRIMVYTALACSAIMRLDVADMALYIDKLSKIPAEDYNRFAINPLKCINALYAYFTHNEISSEVFEDLTKFYFNPPVEGKYFEDHASNDLIYLLGAYTLLLTKKYQKTLRFVNTLEKHYKTSDLNDINGYTFFINAIIAECNYRLGNADEVAYIYNSFSASYKKNAAAFTGNMKNVFFALRIKHNLQLKKYTHIIEDTKTHLQVAGEQRLSKVILLSLILGDQNIAALYPQFYKQCQYDHNKLLRECGLQTNLVFSNVLVQNN</sequence>
<accession>A0ABW2ZHI5</accession>
<evidence type="ECO:0000313" key="1">
    <source>
        <dbReference type="EMBL" id="MFD0765564.1"/>
    </source>
</evidence>
<dbReference type="InterPro" id="IPR027417">
    <property type="entry name" value="P-loop_NTPase"/>
</dbReference>
<comment type="caution">
    <text evidence="1">The sequence shown here is derived from an EMBL/GenBank/DDBJ whole genome shotgun (WGS) entry which is preliminary data.</text>
</comment>
<gene>
    <name evidence="1" type="ORF">ACFQZI_11940</name>
</gene>
<protein>
    <recommendedName>
        <fullName evidence="3">NACHT domain-containing protein</fullName>
    </recommendedName>
</protein>
<name>A0ABW2ZHI5_9SPHI</name>
<dbReference type="Gene3D" id="3.40.50.300">
    <property type="entry name" value="P-loop containing nucleotide triphosphate hydrolases"/>
    <property type="match status" value="1"/>
</dbReference>
<reference evidence="2" key="1">
    <citation type="journal article" date="2019" name="Int. J. Syst. Evol. Microbiol.">
        <title>The Global Catalogue of Microorganisms (GCM) 10K type strain sequencing project: providing services to taxonomists for standard genome sequencing and annotation.</title>
        <authorList>
            <consortium name="The Broad Institute Genomics Platform"/>
            <consortium name="The Broad Institute Genome Sequencing Center for Infectious Disease"/>
            <person name="Wu L."/>
            <person name="Ma J."/>
        </authorList>
    </citation>
    <scope>NUCLEOTIDE SEQUENCE [LARGE SCALE GENOMIC DNA]</scope>
    <source>
        <strain evidence="2">CCUG 60742</strain>
    </source>
</reference>
<keyword evidence="2" id="KW-1185">Reference proteome</keyword>
<dbReference type="Proteomes" id="UP001597073">
    <property type="component" value="Unassembled WGS sequence"/>
</dbReference>
<evidence type="ECO:0000313" key="2">
    <source>
        <dbReference type="Proteomes" id="UP001597073"/>
    </source>
</evidence>
<organism evidence="1 2">
    <name type="scientific">Mucilaginibacter lutimaris</name>
    <dbReference type="NCBI Taxonomy" id="931629"/>
    <lineage>
        <taxon>Bacteria</taxon>
        <taxon>Pseudomonadati</taxon>
        <taxon>Bacteroidota</taxon>
        <taxon>Sphingobacteriia</taxon>
        <taxon>Sphingobacteriales</taxon>
        <taxon>Sphingobacteriaceae</taxon>
        <taxon>Mucilaginibacter</taxon>
    </lineage>
</organism>
<evidence type="ECO:0008006" key="3">
    <source>
        <dbReference type="Google" id="ProtNLM"/>
    </source>
</evidence>
<proteinExistence type="predicted"/>
<dbReference type="RefSeq" id="WP_377142784.1">
    <property type="nucleotide sequence ID" value="NZ_JBHTIA010000008.1"/>
</dbReference>
<dbReference type="EMBL" id="JBHTIA010000008">
    <property type="protein sequence ID" value="MFD0765564.1"/>
    <property type="molecule type" value="Genomic_DNA"/>
</dbReference>